<dbReference type="Proteomes" id="UP000016491">
    <property type="component" value="Unassembled WGS sequence"/>
</dbReference>
<comment type="caution">
    <text evidence="1">The sequence shown here is derived from an EMBL/GenBank/DDBJ whole genome shotgun (WGS) entry which is preliminary data.</text>
</comment>
<protein>
    <recommendedName>
        <fullName evidence="3">Phage tail assembly protein</fullName>
    </recommendedName>
</protein>
<gene>
    <name evidence="1" type="ORF">CLOSYM_00913</name>
</gene>
<dbReference type="RefSeq" id="WP_021641433.1">
    <property type="nucleotide sequence ID" value="NZ_KE992856.1"/>
</dbReference>
<sequence length="115" mass="13095">METKNEKDAPKKVQDKKESWKIIKLKKPVSHMGMQIESLDLTGLDDMTLDDMARIYSIYDEMGGTGTVMQESTLLFAKLTAQHLTGLPLEVLGHLSARDAIVLKNRVYRFFYMSV</sequence>
<name>A0ABC9U223_CLOSY</name>
<dbReference type="AlphaFoldDB" id="A0ABC9U223"/>
<evidence type="ECO:0000313" key="2">
    <source>
        <dbReference type="Proteomes" id="UP000016491"/>
    </source>
</evidence>
<evidence type="ECO:0008006" key="3">
    <source>
        <dbReference type="Google" id="ProtNLM"/>
    </source>
</evidence>
<organism evidence="1 2">
    <name type="scientific">[Clostridium] symbiosum ATCC 14940</name>
    <dbReference type="NCBI Taxonomy" id="411472"/>
    <lineage>
        <taxon>Bacteria</taxon>
        <taxon>Bacillati</taxon>
        <taxon>Bacillota</taxon>
        <taxon>Clostridia</taxon>
        <taxon>Lachnospirales</taxon>
        <taxon>Lachnospiraceae</taxon>
        <taxon>Otoolea</taxon>
    </lineage>
</organism>
<reference evidence="1 2" key="1">
    <citation type="submission" date="2013-07" db="EMBL/GenBank/DDBJ databases">
        <authorList>
            <person name="Weinstock G."/>
            <person name="Sodergren E."/>
            <person name="Wylie T."/>
            <person name="Fulton L."/>
            <person name="Fulton R."/>
            <person name="Fronick C."/>
            <person name="O'Laughlin M."/>
            <person name="Godfrey J."/>
            <person name="Miner T."/>
            <person name="Herter B."/>
            <person name="Appelbaum E."/>
            <person name="Cordes M."/>
            <person name="Lek S."/>
            <person name="Wollam A."/>
            <person name="Pepin K.H."/>
            <person name="Palsikar V.B."/>
            <person name="Mitreva M."/>
            <person name="Wilson R.K."/>
        </authorList>
    </citation>
    <scope>NUCLEOTIDE SEQUENCE [LARGE SCALE GENOMIC DNA]</scope>
    <source>
        <strain evidence="1 2">ATCC 14940</strain>
    </source>
</reference>
<accession>A0ABC9U223</accession>
<dbReference type="EMBL" id="AWSU01000074">
    <property type="protein sequence ID" value="ERI79374.1"/>
    <property type="molecule type" value="Genomic_DNA"/>
</dbReference>
<proteinExistence type="predicted"/>
<evidence type="ECO:0000313" key="1">
    <source>
        <dbReference type="EMBL" id="ERI79374.1"/>
    </source>
</evidence>